<dbReference type="EMBL" id="OY660875">
    <property type="protein sequence ID" value="CAJ1068125.1"/>
    <property type="molecule type" value="Genomic_DNA"/>
</dbReference>
<proteinExistence type="predicted"/>
<organism evidence="2 3">
    <name type="scientific">Xyrichtys novacula</name>
    <name type="common">Pearly razorfish</name>
    <name type="synonym">Hemipteronotus novacula</name>
    <dbReference type="NCBI Taxonomy" id="13765"/>
    <lineage>
        <taxon>Eukaryota</taxon>
        <taxon>Metazoa</taxon>
        <taxon>Chordata</taxon>
        <taxon>Craniata</taxon>
        <taxon>Vertebrata</taxon>
        <taxon>Euteleostomi</taxon>
        <taxon>Actinopterygii</taxon>
        <taxon>Neopterygii</taxon>
        <taxon>Teleostei</taxon>
        <taxon>Neoteleostei</taxon>
        <taxon>Acanthomorphata</taxon>
        <taxon>Eupercaria</taxon>
        <taxon>Labriformes</taxon>
        <taxon>Labridae</taxon>
        <taxon>Xyrichtys</taxon>
    </lineage>
</organism>
<dbReference type="InterPro" id="IPR028002">
    <property type="entry name" value="Myb_DNA-bind_5"/>
</dbReference>
<name>A0AAV1G4F7_XYRNO</name>
<evidence type="ECO:0000259" key="1">
    <source>
        <dbReference type="Pfam" id="PF13873"/>
    </source>
</evidence>
<reference evidence="2" key="1">
    <citation type="submission" date="2023-08" db="EMBL/GenBank/DDBJ databases">
        <authorList>
            <person name="Alioto T."/>
            <person name="Alioto T."/>
            <person name="Gomez Garrido J."/>
        </authorList>
    </citation>
    <scope>NUCLEOTIDE SEQUENCE</scope>
</reference>
<evidence type="ECO:0000313" key="2">
    <source>
        <dbReference type="EMBL" id="CAJ1068125.1"/>
    </source>
</evidence>
<feature type="domain" description="Myb/SANT-like DNA-binding" evidence="1">
    <location>
        <begin position="15"/>
        <end position="93"/>
    </location>
</feature>
<protein>
    <submittedName>
        <fullName evidence="2">Uncharacterized protein LOC117818330</fullName>
    </submittedName>
</protein>
<accession>A0AAV1G4F7</accession>
<dbReference type="Pfam" id="PF13873">
    <property type="entry name" value="Myb_DNA-bind_5"/>
    <property type="match status" value="1"/>
</dbReference>
<dbReference type="AlphaFoldDB" id="A0AAV1G4F7"/>
<evidence type="ECO:0000313" key="3">
    <source>
        <dbReference type="Proteomes" id="UP001178508"/>
    </source>
</evidence>
<dbReference type="Proteomes" id="UP001178508">
    <property type="component" value="Chromosome 12"/>
</dbReference>
<gene>
    <name evidence="2" type="ORF">XNOV1_A039880</name>
</gene>
<sequence>MNLDRDFHIMRKNERAHFFSSKEQELILKLYEEEREILTAKSNTTSASRLREEAWQRIADKINTVSDSGYKRTWQQVKVKHKNIVQTAKRRRLEVMRLKNETGSATPSLTSAEEDVLLHKDNRLRDDILPVGACIEPLSESESSFISGHPVLLLPVPKTEPESLSSDETDVSDTHVEADVQCSSFQDQVNPTCATTDGRSAGRQKEDVRALYCSYLRKEMENRDQQMAFRALKMKKLEKEILLLDKQLM</sequence>
<keyword evidence="3" id="KW-1185">Reference proteome</keyword>